<reference evidence="2 3" key="1">
    <citation type="submission" date="2020-08" db="EMBL/GenBank/DDBJ databases">
        <title>Genomic Encyclopedia of Type Strains, Phase IV (KMG-IV): sequencing the most valuable type-strain genomes for metagenomic binning, comparative biology and taxonomic classification.</title>
        <authorList>
            <person name="Goeker M."/>
        </authorList>
    </citation>
    <scope>NUCLEOTIDE SEQUENCE [LARGE SCALE GENOMIC DNA]</scope>
    <source>
        <strain evidence="2 3">DSM 102134</strain>
    </source>
</reference>
<dbReference type="Proteomes" id="UP000535501">
    <property type="component" value="Unassembled WGS sequence"/>
</dbReference>
<gene>
    <name evidence="2" type="ORF">HNQ75_004048</name>
</gene>
<dbReference type="RefSeq" id="WP_077549177.1">
    <property type="nucleotide sequence ID" value="NZ_JACHEJ010000018.1"/>
</dbReference>
<organism evidence="2 3">
    <name type="scientific">Pseudorhizobium flavum</name>
    <dbReference type="NCBI Taxonomy" id="1335061"/>
    <lineage>
        <taxon>Bacteria</taxon>
        <taxon>Pseudomonadati</taxon>
        <taxon>Pseudomonadota</taxon>
        <taxon>Alphaproteobacteria</taxon>
        <taxon>Hyphomicrobiales</taxon>
        <taxon>Rhizobiaceae</taxon>
        <taxon>Rhizobium/Agrobacterium group</taxon>
        <taxon>Pseudorhizobium</taxon>
    </lineage>
</organism>
<feature type="domain" description="DUF4214" evidence="1">
    <location>
        <begin position="233"/>
        <end position="300"/>
    </location>
</feature>
<proteinExistence type="predicted"/>
<protein>
    <recommendedName>
        <fullName evidence="1">DUF4214 domain-containing protein</fullName>
    </recommendedName>
</protein>
<dbReference type="Gene3D" id="1.10.3130.20">
    <property type="entry name" value="Phycobilisome linker domain"/>
    <property type="match status" value="1"/>
</dbReference>
<dbReference type="InterPro" id="IPR011049">
    <property type="entry name" value="Serralysin-like_metalloprot_C"/>
</dbReference>
<evidence type="ECO:0000313" key="3">
    <source>
        <dbReference type="Proteomes" id="UP000535501"/>
    </source>
</evidence>
<dbReference type="AlphaFoldDB" id="A0A7X0DGD2"/>
<evidence type="ECO:0000259" key="1">
    <source>
        <dbReference type="Pfam" id="PF13946"/>
    </source>
</evidence>
<comment type="caution">
    <text evidence="2">The sequence shown here is derived from an EMBL/GenBank/DDBJ whole genome shotgun (WGS) entry which is preliminary data.</text>
</comment>
<dbReference type="InterPro" id="IPR025282">
    <property type="entry name" value="DUF4214"/>
</dbReference>
<name>A0A7X0DGD2_9HYPH</name>
<sequence>MAIVEAYSSTNLVDPNSWFGDIVRATSTEIVISDGYRTAVYEGYGFSYIGYEVVGGTLTGYRDYYQGTLMNEAYNFALPAAAVSDYIDQNNLQGLFRTALNYDDVIYGSVYDDDLAGYDGYDVIYTGGGDDFVSGGYGIDTVVLRGYGNDYRLGTSGSDILIDRTDGTSYNTLNSVERIRFDNGTLAVDVAEGQNAGQAYRIYQAAFDRTPDAGGLRYWIDELDDGADLIDVASGFVGSAEFRSVYGYNPTDYEFVDRLYYNVLGRQGEDRGVDYWLDTLEDGASRAYVLAMFAESPENIVGTTPELSSGIWLG</sequence>
<dbReference type="Pfam" id="PF13946">
    <property type="entry name" value="DUF4214"/>
    <property type="match status" value="1"/>
</dbReference>
<keyword evidence="3" id="KW-1185">Reference proteome</keyword>
<dbReference type="SUPFAM" id="SSF51120">
    <property type="entry name" value="beta-Roll"/>
    <property type="match status" value="1"/>
</dbReference>
<dbReference type="EMBL" id="JACHEJ010000018">
    <property type="protein sequence ID" value="MBB6182059.1"/>
    <property type="molecule type" value="Genomic_DNA"/>
</dbReference>
<evidence type="ECO:0000313" key="2">
    <source>
        <dbReference type="EMBL" id="MBB6182059.1"/>
    </source>
</evidence>
<dbReference type="InterPro" id="IPR038255">
    <property type="entry name" value="PBS_linker_sf"/>
</dbReference>
<accession>A0A7X0DGD2</accession>